<keyword evidence="4" id="KW-0547">Nucleotide-binding</keyword>
<dbReference type="Gene3D" id="3.30.200.20">
    <property type="entry name" value="Phosphorylase Kinase, domain 1"/>
    <property type="match status" value="1"/>
</dbReference>
<evidence type="ECO:0000256" key="4">
    <source>
        <dbReference type="ARBA" id="ARBA00022741"/>
    </source>
</evidence>
<dbReference type="Proteomes" id="UP001470230">
    <property type="component" value="Unassembled WGS sequence"/>
</dbReference>
<dbReference type="InterPro" id="IPR000719">
    <property type="entry name" value="Prot_kinase_dom"/>
</dbReference>
<reference evidence="12 13" key="1">
    <citation type="submission" date="2024-04" db="EMBL/GenBank/DDBJ databases">
        <title>Tritrichomonas musculus Genome.</title>
        <authorList>
            <person name="Alves-Ferreira E."/>
            <person name="Grigg M."/>
            <person name="Lorenzi H."/>
            <person name="Galac M."/>
        </authorList>
    </citation>
    <scope>NUCLEOTIDE SEQUENCE [LARGE SCALE GENOMIC DNA]</scope>
    <source>
        <strain evidence="12 13">EAF2021</strain>
    </source>
</reference>
<feature type="compositionally biased region" description="Polar residues" evidence="9">
    <location>
        <begin position="967"/>
        <end position="978"/>
    </location>
</feature>
<comment type="catalytic activity">
    <reaction evidence="8">
        <text>L-seryl-[protein] + ATP = O-phospho-L-seryl-[protein] + ADP + H(+)</text>
        <dbReference type="Rhea" id="RHEA:17989"/>
        <dbReference type="Rhea" id="RHEA-COMP:9863"/>
        <dbReference type="Rhea" id="RHEA-COMP:11604"/>
        <dbReference type="ChEBI" id="CHEBI:15378"/>
        <dbReference type="ChEBI" id="CHEBI:29999"/>
        <dbReference type="ChEBI" id="CHEBI:30616"/>
        <dbReference type="ChEBI" id="CHEBI:83421"/>
        <dbReference type="ChEBI" id="CHEBI:456216"/>
        <dbReference type="EC" id="2.7.11.1"/>
    </reaction>
</comment>
<dbReference type="PANTHER" id="PTHR24356:SF1">
    <property type="entry name" value="SERINE_THREONINE-PROTEIN KINASE GREATWALL"/>
    <property type="match status" value="1"/>
</dbReference>
<evidence type="ECO:0000256" key="2">
    <source>
        <dbReference type="ARBA" id="ARBA00022527"/>
    </source>
</evidence>
<evidence type="ECO:0000256" key="5">
    <source>
        <dbReference type="ARBA" id="ARBA00022777"/>
    </source>
</evidence>
<sequence length="1027" mass="117036">MKRIKRPILINRTLRRRITQNPTPAQKQTSQLVSFYQEFSTRISNLNQICRNLEFSIVKNPNYPSEIKRQLIDSINQITGSYLYEIQVKSTQEADKLRYLLKMPTGDKKVHNIISQILSIYIYFTHLQPNLAIALSTNDNHRIFNNENQNSALPSLYHSADSSIDDLSLCSSGQISNSNLVTNLQDDENLTVMCRICEKIIPLDLIEKHSTLCIQAHQTKYQIIKYTDKLKAFNKNLATQLSSPSPGIMKEATTVLYPLLYLYLVIDTAISIKGEEFGATSILDSALSNLKSIQIPQTAQQYTYLFENGAILIQKKLNSIYEIEQKTREIAKTTVDHSVGNIYKEAQISDFEFLSKLSAGAFARVYLAKKVSTGDLYAIKVIKKKFANLKNQIRTVTVERDIMMQLHSPYMVNFYYSFIKKNNLYLVMEYLPGGDIYSLLQSIGSLPEDSVRVYIVQVVKALQFLRENQIIHRDLKPDNILVDSNGFLRLTDFGLSLCGINGFQMSTRVGTPDYMAPEIVLPQNYSFSCDYWSLGVMTYEMLCGIPPFHGETEDETFQKILIGSMDLSELEDVSDTCKDFISKLLIMDPMKRLGASRFEEIMEHPWFEGIDWDRIQEIEPVFVPDVQDDKQNTYFLSRYEFPDDAELDIREDLQDQNNDYSQKEENEENQSNTKIKNNEDDNHDQPQANNNNINNNQTQAESTGSKRVRKRSSTLTNLSHNSPPDFLKDSSIIPKAGNAQLSNNSNKETNNNYGPNINNPKTDESLNFEKVSLQHLKTMNDGASEKIRRKRSSTITQMQSPNIISDMNNGSSRIINSASNDNLQLQNIRGLSSSTFNLPKYKLPITPTCSTPSLSPRSLTRNFLPQNPHFRQSALRSPPTPHMMINCEMSNCNLSPLVSSNNCTSCNCQNQFSNVTRPEVKPSNSFSNLNSVLPTSTTSNSQNYSSRQNRRSDSMNNLNRRDDSTDDYNYTNISSSSPKRGDCEYDEHYTSTIKEEESLLSFNNRADLPKTFSNAPIKIPPRFRNDQ</sequence>
<dbReference type="EC" id="2.7.11.1" evidence="1"/>
<feature type="domain" description="AGC-kinase C-terminal" evidence="11">
    <location>
        <begin position="608"/>
        <end position="672"/>
    </location>
</feature>
<evidence type="ECO:0000313" key="13">
    <source>
        <dbReference type="Proteomes" id="UP001470230"/>
    </source>
</evidence>
<protein>
    <recommendedName>
        <fullName evidence="1">non-specific serine/threonine protein kinase</fullName>
        <ecNumber evidence="1">2.7.11.1</ecNumber>
    </recommendedName>
</protein>
<feature type="region of interest" description="Disordered" evidence="9">
    <location>
        <begin position="918"/>
        <end position="986"/>
    </location>
</feature>
<dbReference type="GO" id="GO:0016301">
    <property type="term" value="F:kinase activity"/>
    <property type="evidence" value="ECO:0007669"/>
    <property type="project" value="UniProtKB-KW"/>
</dbReference>
<dbReference type="InterPro" id="IPR000961">
    <property type="entry name" value="AGC-kinase_C"/>
</dbReference>
<dbReference type="PANTHER" id="PTHR24356">
    <property type="entry name" value="SERINE/THREONINE-PROTEIN KINASE"/>
    <property type="match status" value="1"/>
</dbReference>
<organism evidence="12 13">
    <name type="scientific">Tritrichomonas musculus</name>
    <dbReference type="NCBI Taxonomy" id="1915356"/>
    <lineage>
        <taxon>Eukaryota</taxon>
        <taxon>Metamonada</taxon>
        <taxon>Parabasalia</taxon>
        <taxon>Tritrichomonadida</taxon>
        <taxon>Tritrichomonadidae</taxon>
        <taxon>Tritrichomonas</taxon>
    </lineage>
</organism>
<feature type="compositionally biased region" description="Low complexity" evidence="9">
    <location>
        <begin position="935"/>
        <end position="947"/>
    </location>
</feature>
<evidence type="ECO:0000256" key="7">
    <source>
        <dbReference type="ARBA" id="ARBA00047899"/>
    </source>
</evidence>
<evidence type="ECO:0000256" key="1">
    <source>
        <dbReference type="ARBA" id="ARBA00012513"/>
    </source>
</evidence>
<dbReference type="SMART" id="SM00220">
    <property type="entry name" value="S_TKc"/>
    <property type="match status" value="1"/>
</dbReference>
<keyword evidence="5 12" id="KW-0418">Kinase</keyword>
<keyword evidence="2" id="KW-0723">Serine/threonine-protein kinase</keyword>
<dbReference type="Pfam" id="PF00069">
    <property type="entry name" value="Pkinase"/>
    <property type="match status" value="1"/>
</dbReference>
<evidence type="ECO:0000259" key="11">
    <source>
        <dbReference type="PROSITE" id="PS51285"/>
    </source>
</evidence>
<evidence type="ECO:0000256" key="8">
    <source>
        <dbReference type="ARBA" id="ARBA00048679"/>
    </source>
</evidence>
<evidence type="ECO:0000256" key="9">
    <source>
        <dbReference type="SAM" id="MobiDB-lite"/>
    </source>
</evidence>
<evidence type="ECO:0000256" key="3">
    <source>
        <dbReference type="ARBA" id="ARBA00022679"/>
    </source>
</evidence>
<dbReference type="CDD" id="cd05579">
    <property type="entry name" value="STKc_MAST_like"/>
    <property type="match status" value="1"/>
</dbReference>
<dbReference type="InterPro" id="IPR011009">
    <property type="entry name" value="Kinase-like_dom_sf"/>
</dbReference>
<dbReference type="EMBL" id="JAPFFF010000003">
    <property type="protein sequence ID" value="KAK8895129.1"/>
    <property type="molecule type" value="Genomic_DNA"/>
</dbReference>
<dbReference type="PROSITE" id="PS00108">
    <property type="entry name" value="PROTEIN_KINASE_ST"/>
    <property type="match status" value="1"/>
</dbReference>
<dbReference type="Gene3D" id="1.10.510.10">
    <property type="entry name" value="Transferase(Phosphotransferase) domain 1"/>
    <property type="match status" value="1"/>
</dbReference>
<keyword evidence="13" id="KW-1185">Reference proteome</keyword>
<feature type="domain" description="Protein kinase" evidence="10">
    <location>
        <begin position="351"/>
        <end position="607"/>
    </location>
</feature>
<evidence type="ECO:0000259" key="10">
    <source>
        <dbReference type="PROSITE" id="PS50011"/>
    </source>
</evidence>
<keyword evidence="6" id="KW-0067">ATP-binding</keyword>
<comment type="catalytic activity">
    <reaction evidence="7">
        <text>L-threonyl-[protein] + ATP = O-phospho-L-threonyl-[protein] + ADP + H(+)</text>
        <dbReference type="Rhea" id="RHEA:46608"/>
        <dbReference type="Rhea" id="RHEA-COMP:11060"/>
        <dbReference type="Rhea" id="RHEA-COMP:11605"/>
        <dbReference type="ChEBI" id="CHEBI:15378"/>
        <dbReference type="ChEBI" id="CHEBI:30013"/>
        <dbReference type="ChEBI" id="CHEBI:30616"/>
        <dbReference type="ChEBI" id="CHEBI:61977"/>
        <dbReference type="ChEBI" id="CHEBI:456216"/>
        <dbReference type="EC" id="2.7.11.1"/>
    </reaction>
</comment>
<keyword evidence="3" id="KW-0808">Transferase</keyword>
<gene>
    <name evidence="12" type="ORF">M9Y10_023571</name>
</gene>
<evidence type="ECO:0000313" key="12">
    <source>
        <dbReference type="EMBL" id="KAK8895129.1"/>
    </source>
</evidence>
<dbReference type="PROSITE" id="PS51285">
    <property type="entry name" value="AGC_KINASE_CTER"/>
    <property type="match status" value="1"/>
</dbReference>
<feature type="compositionally biased region" description="Polar residues" evidence="9">
    <location>
        <begin position="713"/>
        <end position="722"/>
    </location>
</feature>
<dbReference type="InterPro" id="IPR050236">
    <property type="entry name" value="Ser_Thr_kinase_AGC"/>
</dbReference>
<comment type="caution">
    <text evidence="12">The sequence shown here is derived from an EMBL/GenBank/DDBJ whole genome shotgun (WGS) entry which is preliminary data.</text>
</comment>
<dbReference type="SUPFAM" id="SSF56112">
    <property type="entry name" value="Protein kinase-like (PK-like)"/>
    <property type="match status" value="1"/>
</dbReference>
<feature type="region of interest" description="Disordered" evidence="9">
    <location>
        <begin position="659"/>
        <end position="763"/>
    </location>
</feature>
<name>A0ABR2KVI0_9EUKA</name>
<feature type="compositionally biased region" description="Polar residues" evidence="9">
    <location>
        <begin position="922"/>
        <end position="934"/>
    </location>
</feature>
<feature type="compositionally biased region" description="Low complexity" evidence="9">
    <location>
        <begin position="743"/>
        <end position="759"/>
    </location>
</feature>
<accession>A0ABR2KVI0</accession>
<evidence type="ECO:0000256" key="6">
    <source>
        <dbReference type="ARBA" id="ARBA00022840"/>
    </source>
</evidence>
<dbReference type="PROSITE" id="PS50011">
    <property type="entry name" value="PROTEIN_KINASE_DOM"/>
    <property type="match status" value="1"/>
</dbReference>
<dbReference type="InterPro" id="IPR008271">
    <property type="entry name" value="Ser/Thr_kinase_AS"/>
</dbReference>
<proteinExistence type="predicted"/>